<protein>
    <submittedName>
        <fullName evidence="1">Uncharacterized protein</fullName>
    </submittedName>
</protein>
<dbReference type="AlphaFoldDB" id="A0A8S0XHN8"/>
<comment type="caution">
    <text evidence="1">The sequence shown here is derived from an EMBL/GenBank/DDBJ whole genome shotgun (WGS) entry which is preliminary data.</text>
</comment>
<evidence type="ECO:0000313" key="1">
    <source>
        <dbReference type="EMBL" id="CAA9891993.1"/>
    </source>
</evidence>
<organism evidence="1 2">
    <name type="scientific">Candidatus Methylobacter favarea</name>
    <dbReference type="NCBI Taxonomy" id="2707345"/>
    <lineage>
        <taxon>Bacteria</taxon>
        <taxon>Pseudomonadati</taxon>
        <taxon>Pseudomonadota</taxon>
        <taxon>Gammaproteobacteria</taxon>
        <taxon>Methylococcales</taxon>
        <taxon>Methylococcaceae</taxon>
        <taxon>Methylobacter</taxon>
    </lineage>
</organism>
<dbReference type="EMBL" id="CADCXN010000086">
    <property type="protein sequence ID" value="CAA9891993.1"/>
    <property type="molecule type" value="Genomic_DNA"/>
</dbReference>
<evidence type="ECO:0000313" key="2">
    <source>
        <dbReference type="Proteomes" id="UP000494216"/>
    </source>
</evidence>
<reference evidence="1 2" key="1">
    <citation type="submission" date="2020-02" db="EMBL/GenBank/DDBJ databases">
        <authorList>
            <person name="Hogendoorn C."/>
        </authorList>
    </citation>
    <scope>NUCLEOTIDE SEQUENCE [LARGE SCALE GENOMIC DNA]</scope>
    <source>
        <strain evidence="1">METHB21</strain>
    </source>
</reference>
<gene>
    <name evidence="1" type="ORF">METHB2_550012</name>
</gene>
<sequence>MALNIEPKQQLVTLLAKRLINLEFQMNNKDWLSKKELAEVRENYWQDKDALMQLILAKAKEMNYPPPKDWLDSNPMGEINKLSNNKMARTEAYQDILGQLIMM</sequence>
<dbReference type="Proteomes" id="UP000494216">
    <property type="component" value="Unassembled WGS sequence"/>
</dbReference>
<accession>A0A8S0XHN8</accession>
<proteinExistence type="predicted"/>
<keyword evidence="2" id="KW-1185">Reference proteome</keyword>
<name>A0A8S0XHN8_9GAMM</name>
<dbReference type="RefSeq" id="WP_174626796.1">
    <property type="nucleotide sequence ID" value="NZ_CADCXN010000086.1"/>
</dbReference>